<dbReference type="Gene3D" id="1.10.510.10">
    <property type="entry name" value="Transferase(Phosphotransferase) domain 1"/>
    <property type="match status" value="1"/>
</dbReference>
<dbReference type="EMBL" id="RBXO01000001">
    <property type="protein sequence ID" value="RKT54076.1"/>
    <property type="molecule type" value="Genomic_DNA"/>
</dbReference>
<dbReference type="RefSeq" id="WP_121005267.1">
    <property type="nucleotide sequence ID" value="NZ_RBXO01000001.1"/>
</dbReference>
<dbReference type="InterPro" id="IPR050660">
    <property type="entry name" value="NEK_Ser/Thr_kinase"/>
</dbReference>
<evidence type="ECO:0000259" key="9">
    <source>
        <dbReference type="PROSITE" id="PS51178"/>
    </source>
</evidence>
<dbReference type="CDD" id="cd06577">
    <property type="entry name" value="PASTA_pknB"/>
    <property type="match status" value="1"/>
</dbReference>
<feature type="domain" description="PASTA" evidence="9">
    <location>
        <begin position="415"/>
        <end position="478"/>
    </location>
</feature>
<dbReference type="Gene3D" id="2.60.120.1060">
    <property type="entry name" value="NPCBM/NEW2 domain"/>
    <property type="match status" value="1"/>
</dbReference>
<dbReference type="SUPFAM" id="SSF49785">
    <property type="entry name" value="Galactose-binding domain-like"/>
    <property type="match status" value="1"/>
</dbReference>
<dbReference type="SMART" id="SM00220">
    <property type="entry name" value="S_TKc"/>
    <property type="match status" value="1"/>
</dbReference>
<feature type="compositionally biased region" description="Pro residues" evidence="7">
    <location>
        <begin position="285"/>
        <end position="310"/>
    </location>
</feature>
<dbReference type="SUPFAM" id="SSF56112">
    <property type="entry name" value="Protein kinase-like (PK-like)"/>
    <property type="match status" value="1"/>
</dbReference>
<feature type="region of interest" description="Disordered" evidence="7">
    <location>
        <begin position="285"/>
        <end position="326"/>
    </location>
</feature>
<dbReference type="GO" id="GO:0004674">
    <property type="term" value="F:protein serine/threonine kinase activity"/>
    <property type="evidence" value="ECO:0007669"/>
    <property type="project" value="UniProtKB-KW"/>
</dbReference>
<dbReference type="Proteomes" id="UP000282084">
    <property type="component" value="Unassembled WGS sequence"/>
</dbReference>
<accession>A0A495VXM4</accession>
<evidence type="ECO:0000313" key="10">
    <source>
        <dbReference type="EMBL" id="RKT54076.1"/>
    </source>
</evidence>
<evidence type="ECO:0000256" key="3">
    <source>
        <dbReference type="ARBA" id="ARBA00022741"/>
    </source>
</evidence>
<dbReference type="InterPro" id="IPR008979">
    <property type="entry name" value="Galactose-bd-like_sf"/>
</dbReference>
<evidence type="ECO:0000256" key="1">
    <source>
        <dbReference type="ARBA" id="ARBA00012513"/>
    </source>
</evidence>
<dbReference type="AlphaFoldDB" id="A0A495VXM4"/>
<feature type="region of interest" description="Disordered" evidence="7">
    <location>
        <begin position="362"/>
        <end position="423"/>
    </location>
</feature>
<keyword evidence="11" id="KW-1185">Reference proteome</keyword>
<sequence length="638" mass="64661">MDQRLGDGYRLGPRRGPAVLGHVHDGVREASDGPTPVVITALDEDVATAPGAVDHLTMLVNRVRGVGGPNLAPVRDVLVGGRRAYVVAEHVPGRDLRGWVAANGPMLPAAVAGFGAGVASALAALHELGVAHLGVTADSLLVDGVTARLTGQCVVPVLLDAPGLGPDAVAPAMPQYVAPELLRGDPVGPPADLYALGVVLYQLCCGVPPFAGKRVHRVLADHVECLPGRPEGVPDALWSAITALVAKEPADRPSARELAGWLADLPEVLGVWSVAPWLTTPPPAVPSAPAPAPSPSSPPGRPAPAPPSPPTGGFGGDLVAPPGGAVTGRRRRKAVLLAALGVVALVGGGWLLSPGPPVATPAGGVARPDAASTGAAHPGTAHPGTAHPGTAHHGTAHHGTAHHGTAGTSTGRTTGVAPSTMPDLVGRSLHEAVAALPGAVEWEAVPRNVPGQRDGTVLEQSPPPGRPLEGAVRLVVARDVEPVQLDSLPPVTGSMTSDRVSGGVGTMAGRRYPHSLGADVDGCSTSGRGGQVDFLLSKAFGRFTATVGLDDESADPAAEAHVELFADNRKVAEVTARYGEVTPVEADLTGVLRMRVQWKLTTDGCHGYTTVVLGNPVVHGFPAELPGSRAPSAPVTTR</sequence>
<dbReference type="PROSITE" id="PS51178">
    <property type="entry name" value="PASTA"/>
    <property type="match status" value="1"/>
</dbReference>
<keyword evidence="3" id="KW-0547">Nucleotide-binding</keyword>
<dbReference type="InterPro" id="IPR013222">
    <property type="entry name" value="Glyco_hyd_98_carb-bd"/>
</dbReference>
<comment type="caution">
    <text evidence="10">The sequence shown here is derived from an EMBL/GenBank/DDBJ whole genome shotgun (WGS) entry which is preliminary data.</text>
</comment>
<dbReference type="EC" id="2.7.11.1" evidence="1"/>
<feature type="compositionally biased region" description="Low complexity" evidence="7">
    <location>
        <begin position="402"/>
        <end position="415"/>
    </location>
</feature>
<name>A0A495VXM4_9PSEU</name>
<dbReference type="PROSITE" id="PS50011">
    <property type="entry name" value="PROTEIN_KINASE_DOM"/>
    <property type="match status" value="1"/>
</dbReference>
<dbReference type="OrthoDB" id="9762169at2"/>
<dbReference type="InterPro" id="IPR005543">
    <property type="entry name" value="PASTA_dom"/>
</dbReference>
<organism evidence="10 11">
    <name type="scientific">Saccharothrix australiensis</name>
    <dbReference type="NCBI Taxonomy" id="2072"/>
    <lineage>
        <taxon>Bacteria</taxon>
        <taxon>Bacillati</taxon>
        <taxon>Actinomycetota</taxon>
        <taxon>Actinomycetes</taxon>
        <taxon>Pseudonocardiales</taxon>
        <taxon>Pseudonocardiaceae</taxon>
        <taxon>Saccharothrix</taxon>
    </lineage>
</organism>
<dbReference type="Pfam" id="PF08305">
    <property type="entry name" value="NPCBM"/>
    <property type="match status" value="1"/>
</dbReference>
<keyword evidence="4 10" id="KW-0418">Kinase</keyword>
<evidence type="ECO:0000256" key="2">
    <source>
        <dbReference type="ARBA" id="ARBA00022679"/>
    </source>
</evidence>
<feature type="region of interest" description="Disordered" evidence="7">
    <location>
        <begin position="446"/>
        <end position="466"/>
    </location>
</feature>
<evidence type="ECO:0000256" key="5">
    <source>
        <dbReference type="ARBA" id="ARBA00022840"/>
    </source>
</evidence>
<keyword evidence="6" id="KW-0675">Receptor</keyword>
<dbReference type="Gene3D" id="3.30.10.20">
    <property type="match status" value="1"/>
</dbReference>
<dbReference type="PANTHER" id="PTHR43671:SF13">
    <property type="entry name" value="SERINE_THREONINE-PROTEIN KINASE NEK2"/>
    <property type="match status" value="1"/>
</dbReference>
<keyword evidence="5" id="KW-0067">ATP-binding</keyword>
<protein>
    <recommendedName>
        <fullName evidence="1">non-specific serine/threonine protein kinase</fullName>
        <ecNumber evidence="1">2.7.11.1</ecNumber>
    </recommendedName>
</protein>
<evidence type="ECO:0000256" key="4">
    <source>
        <dbReference type="ARBA" id="ARBA00022777"/>
    </source>
</evidence>
<dbReference type="InterPro" id="IPR000719">
    <property type="entry name" value="Prot_kinase_dom"/>
</dbReference>
<feature type="domain" description="Protein kinase" evidence="8">
    <location>
        <begin position="9"/>
        <end position="278"/>
    </location>
</feature>
<dbReference type="PANTHER" id="PTHR43671">
    <property type="entry name" value="SERINE/THREONINE-PROTEIN KINASE NEK"/>
    <property type="match status" value="1"/>
</dbReference>
<dbReference type="Pfam" id="PF00069">
    <property type="entry name" value="Pkinase"/>
    <property type="match status" value="1"/>
</dbReference>
<feature type="compositionally biased region" description="Low complexity" evidence="7">
    <location>
        <begin position="362"/>
        <end position="393"/>
    </location>
</feature>
<dbReference type="GO" id="GO:0005524">
    <property type="term" value="F:ATP binding"/>
    <property type="evidence" value="ECO:0007669"/>
    <property type="project" value="UniProtKB-KW"/>
</dbReference>
<keyword evidence="10" id="KW-0723">Serine/threonine-protein kinase</keyword>
<evidence type="ECO:0000313" key="11">
    <source>
        <dbReference type="Proteomes" id="UP000282084"/>
    </source>
</evidence>
<evidence type="ECO:0000256" key="7">
    <source>
        <dbReference type="SAM" id="MobiDB-lite"/>
    </source>
</evidence>
<gene>
    <name evidence="10" type="ORF">C8E97_2665</name>
</gene>
<dbReference type="Pfam" id="PF03793">
    <property type="entry name" value="PASTA"/>
    <property type="match status" value="1"/>
</dbReference>
<evidence type="ECO:0000259" key="8">
    <source>
        <dbReference type="PROSITE" id="PS50011"/>
    </source>
</evidence>
<reference evidence="10 11" key="1">
    <citation type="submission" date="2018-10" db="EMBL/GenBank/DDBJ databases">
        <title>Sequencing the genomes of 1000 actinobacteria strains.</title>
        <authorList>
            <person name="Klenk H.-P."/>
        </authorList>
    </citation>
    <scope>NUCLEOTIDE SEQUENCE [LARGE SCALE GENOMIC DNA]</scope>
    <source>
        <strain evidence="10 11">DSM 43800</strain>
    </source>
</reference>
<dbReference type="InterPro" id="IPR038637">
    <property type="entry name" value="NPCBM_sf"/>
</dbReference>
<evidence type="ECO:0000256" key="6">
    <source>
        <dbReference type="ARBA" id="ARBA00023170"/>
    </source>
</evidence>
<keyword evidence="2" id="KW-0808">Transferase</keyword>
<dbReference type="InterPro" id="IPR011009">
    <property type="entry name" value="Kinase-like_dom_sf"/>
</dbReference>
<proteinExistence type="predicted"/>